<dbReference type="EMBL" id="JAOTML010000006">
    <property type="protein sequence ID" value="MCY3053509.1"/>
    <property type="molecule type" value="Genomic_DNA"/>
</dbReference>
<dbReference type="Gene3D" id="3.40.190.10">
    <property type="entry name" value="Periplasmic binding protein-like II"/>
    <property type="match status" value="2"/>
</dbReference>
<comment type="similarity">
    <text evidence="2">Belongs to the bacterial solute-binding protein SsuA/TauA family.</text>
</comment>
<dbReference type="SUPFAM" id="SSF53850">
    <property type="entry name" value="Periplasmic binding protein-like II"/>
    <property type="match status" value="1"/>
</dbReference>
<dbReference type="RefSeq" id="WP_060778940.1">
    <property type="nucleotide sequence ID" value="NZ_CAJHLF010000006.1"/>
</dbReference>
<evidence type="ECO:0000313" key="5">
    <source>
        <dbReference type="Proteomes" id="UP001069145"/>
    </source>
</evidence>
<comment type="subcellular location">
    <subcellularLocation>
        <location evidence="1">Periplasm</location>
    </subcellularLocation>
</comment>
<dbReference type="Pfam" id="PF13379">
    <property type="entry name" value="NMT1_2"/>
    <property type="match status" value="1"/>
</dbReference>
<accession>A0ABT4C501</accession>
<protein>
    <submittedName>
        <fullName evidence="4">ABC transporter substrate-binding protein</fullName>
    </submittedName>
</protein>
<dbReference type="GeneID" id="35766914"/>
<dbReference type="PANTHER" id="PTHR30024">
    <property type="entry name" value="ALIPHATIC SULFONATES-BINDING PROTEIN-RELATED"/>
    <property type="match status" value="1"/>
</dbReference>
<reference evidence="4" key="1">
    <citation type="submission" date="2022-09" db="EMBL/GenBank/DDBJ databases">
        <title>Aerococcus urinae taxonomy study.</title>
        <authorList>
            <person name="Christensen J."/>
            <person name="Senneby E."/>
        </authorList>
    </citation>
    <scope>NUCLEOTIDE SEQUENCE</scope>
    <source>
        <strain evidence="4">NLD-066-U95</strain>
    </source>
</reference>
<sequence>MVRKRQWTKLAIAVFIVVGLLISSWHYGLFDRNSDKDSHEVRIAYLRVPNDELLAMSQGKLKNKLAEIGVKAKFVEFDSGVEANKALASGSIDYASMGITNAVVALAKQIPTELIWVHELLGETEGLVVKDSINSLSDLAGQTLATTFASTSHYSLEKVLEEANLSGQVKLLDMKSTDIAASWASGDIVGAYTWEPNLSQLVSQSGHILLDSKELQGKGIVTANVMLGRKAYLNDHPEVTQAIIQSLEEAHQLYASQPDQAAKVLGAELGMPADEVLKQMKGSKWLKAEDQVQFNYLGSSQEKGNFVQIIQSIADFLRSNRQLSDLPSQEAVQNFISPTYIESYLAKEE</sequence>
<organism evidence="4 5">
    <name type="scientific">Aerococcus urinae</name>
    <dbReference type="NCBI Taxonomy" id="1376"/>
    <lineage>
        <taxon>Bacteria</taxon>
        <taxon>Bacillati</taxon>
        <taxon>Bacillota</taxon>
        <taxon>Bacilli</taxon>
        <taxon>Lactobacillales</taxon>
        <taxon>Aerococcaceae</taxon>
        <taxon>Aerococcus</taxon>
    </lineage>
</organism>
<evidence type="ECO:0000256" key="1">
    <source>
        <dbReference type="ARBA" id="ARBA00004418"/>
    </source>
</evidence>
<evidence type="ECO:0000256" key="2">
    <source>
        <dbReference type="ARBA" id="ARBA00010742"/>
    </source>
</evidence>
<keyword evidence="3" id="KW-0732">Signal</keyword>
<proteinExistence type="inferred from homology"/>
<dbReference type="PANTHER" id="PTHR30024:SF47">
    <property type="entry name" value="TAURINE-BINDING PERIPLASMIC PROTEIN"/>
    <property type="match status" value="1"/>
</dbReference>
<dbReference type="Proteomes" id="UP001069145">
    <property type="component" value="Unassembled WGS sequence"/>
</dbReference>
<evidence type="ECO:0000313" key="4">
    <source>
        <dbReference type="EMBL" id="MCY3053509.1"/>
    </source>
</evidence>
<name>A0ABT4C501_9LACT</name>
<evidence type="ECO:0000256" key="3">
    <source>
        <dbReference type="ARBA" id="ARBA00022729"/>
    </source>
</evidence>
<gene>
    <name evidence="4" type="ORF">ODY43_05860</name>
</gene>
<keyword evidence="5" id="KW-1185">Reference proteome</keyword>
<comment type="caution">
    <text evidence="4">The sequence shown here is derived from an EMBL/GenBank/DDBJ whole genome shotgun (WGS) entry which is preliminary data.</text>
</comment>